<evidence type="ECO:0000313" key="4">
    <source>
        <dbReference type="Proteomes" id="UP000481598"/>
    </source>
</evidence>
<dbReference type="NCBIfam" id="NF046040">
    <property type="entry name" value="RelB_antitoxin"/>
    <property type="match status" value="1"/>
</dbReference>
<organism evidence="2 4">
    <name type="scientific">Collinsella aerofaciens</name>
    <dbReference type="NCBI Taxonomy" id="74426"/>
    <lineage>
        <taxon>Bacteria</taxon>
        <taxon>Bacillati</taxon>
        <taxon>Actinomycetota</taxon>
        <taxon>Coriobacteriia</taxon>
        <taxon>Coriobacteriales</taxon>
        <taxon>Coriobacteriaceae</taxon>
        <taxon>Collinsella</taxon>
    </lineage>
</organism>
<name>A0A381K594_9ACTN</name>
<evidence type="ECO:0000313" key="1">
    <source>
        <dbReference type="EMBL" id="MZJ40246.1"/>
    </source>
</evidence>
<dbReference type="Proteomes" id="UP000469380">
    <property type="component" value="Unassembled WGS sequence"/>
</dbReference>
<evidence type="ECO:0000313" key="3">
    <source>
        <dbReference type="Proteomes" id="UP000469380"/>
    </source>
</evidence>
<dbReference type="SUPFAM" id="SSF47598">
    <property type="entry name" value="Ribbon-helix-helix"/>
    <property type="match status" value="1"/>
</dbReference>
<dbReference type="Pfam" id="PF19807">
    <property type="entry name" value="DUF6290"/>
    <property type="match status" value="1"/>
</dbReference>
<protein>
    <submittedName>
        <fullName evidence="2">Antitoxin</fullName>
    </submittedName>
</protein>
<dbReference type="AlphaFoldDB" id="A0A381K594"/>
<dbReference type="Proteomes" id="UP000481598">
    <property type="component" value="Unassembled WGS sequence"/>
</dbReference>
<dbReference type="InterPro" id="IPR046257">
    <property type="entry name" value="DUF6290"/>
</dbReference>
<dbReference type="RefSeq" id="WP_006236319.1">
    <property type="nucleotide sequence ID" value="NZ_CABKPD010000006.1"/>
</dbReference>
<evidence type="ECO:0000313" key="2">
    <source>
        <dbReference type="EMBL" id="MZJ86739.1"/>
    </source>
</evidence>
<proteinExistence type="predicted"/>
<dbReference type="EMBL" id="WWSR01000023">
    <property type="protein sequence ID" value="MZJ40246.1"/>
    <property type="molecule type" value="Genomic_DNA"/>
</dbReference>
<reference evidence="3 4" key="1">
    <citation type="journal article" date="2019" name="Nat. Med.">
        <title>A library of human gut bacterial isolates paired with longitudinal multiomics data enables mechanistic microbiome research.</title>
        <authorList>
            <person name="Poyet M."/>
            <person name="Groussin M."/>
            <person name="Gibbons S.M."/>
            <person name="Avila-Pacheco J."/>
            <person name="Jiang X."/>
            <person name="Kearney S.M."/>
            <person name="Perrotta A.R."/>
            <person name="Berdy B."/>
            <person name="Zhao S."/>
            <person name="Lieberman T.D."/>
            <person name="Swanson P.K."/>
            <person name="Smith M."/>
            <person name="Roesemann S."/>
            <person name="Alexander J.E."/>
            <person name="Rich S.A."/>
            <person name="Livny J."/>
            <person name="Vlamakis H."/>
            <person name="Clish C."/>
            <person name="Bullock K."/>
            <person name="Deik A."/>
            <person name="Scott J."/>
            <person name="Pierce K.A."/>
            <person name="Xavier R.J."/>
            <person name="Alm E.J."/>
        </authorList>
    </citation>
    <scope>NUCLEOTIDE SEQUENCE [LARGE SCALE GENOMIC DNA]</scope>
    <source>
        <strain evidence="2 4">BIOML-A10</strain>
        <strain evidence="1 3">BIOML-A20</strain>
    </source>
</reference>
<comment type="caution">
    <text evidence="2">The sequence shown here is derived from an EMBL/GenBank/DDBJ whole genome shotgun (WGS) entry which is preliminary data.</text>
</comment>
<accession>A0A381K594</accession>
<gene>
    <name evidence="1" type="ORF">GT464_09925</name>
    <name evidence="2" type="ORF">GT635_09840</name>
</gene>
<dbReference type="GO" id="GO:0006355">
    <property type="term" value="P:regulation of DNA-templated transcription"/>
    <property type="evidence" value="ECO:0007669"/>
    <property type="project" value="InterPro"/>
</dbReference>
<dbReference type="InterPro" id="IPR010985">
    <property type="entry name" value="Ribbon_hlx_hlx"/>
</dbReference>
<dbReference type="EMBL" id="WWTB01000029">
    <property type="protein sequence ID" value="MZJ86739.1"/>
    <property type="molecule type" value="Genomic_DNA"/>
</dbReference>
<sequence>MAMSATAIRFDDGEKDWIQSYASVLGMSFSEFVRNAALDKVEEAADIKAYNEALMEDDGTRYSMDDVMRMAMEAE</sequence>